<gene>
    <name evidence="3" type="ORF">D0907_05960</name>
</gene>
<feature type="active site" evidence="1">
    <location>
        <position position="77"/>
    </location>
</feature>
<feature type="binding site" evidence="2">
    <location>
        <begin position="11"/>
        <end position="14"/>
    </location>
    <ligand>
        <name>FAD</name>
        <dbReference type="ChEBI" id="CHEBI:57692"/>
    </ligand>
</feature>
<dbReference type="GO" id="GO:0000166">
    <property type="term" value="F:nucleotide binding"/>
    <property type="evidence" value="ECO:0007669"/>
    <property type="project" value="UniProtKB-KW"/>
</dbReference>
<dbReference type="Gene3D" id="3.50.50.60">
    <property type="entry name" value="FAD/NAD(P)-binding domain"/>
    <property type="match status" value="1"/>
</dbReference>
<dbReference type="Pfam" id="PF04820">
    <property type="entry name" value="Trp_halogenase"/>
    <property type="match status" value="1"/>
</dbReference>
<dbReference type="Proteomes" id="UP000264605">
    <property type="component" value="Chromosome"/>
</dbReference>
<evidence type="ECO:0000313" key="3">
    <source>
        <dbReference type="EMBL" id="AXV66805.1"/>
    </source>
</evidence>
<feature type="binding site" evidence="2">
    <location>
        <position position="347"/>
    </location>
    <ligand>
        <name>FAD</name>
        <dbReference type="ChEBI" id="CHEBI:57692"/>
    </ligand>
</feature>
<dbReference type="InterPro" id="IPR036188">
    <property type="entry name" value="FAD/NAD-bd_sf"/>
</dbReference>
<keyword evidence="2" id="KW-0285">Flavoprotein</keyword>
<dbReference type="KEGG" id="pdj:D0907_05960"/>
<dbReference type="PANTHER" id="PTHR43747">
    <property type="entry name" value="FAD-BINDING PROTEIN"/>
    <property type="match status" value="1"/>
</dbReference>
<dbReference type="GO" id="GO:0004497">
    <property type="term" value="F:monooxygenase activity"/>
    <property type="evidence" value="ECO:0007669"/>
    <property type="project" value="InterPro"/>
</dbReference>
<dbReference type="InterPro" id="IPR033856">
    <property type="entry name" value="Trp_halogen"/>
</dbReference>
<dbReference type="InterPro" id="IPR006905">
    <property type="entry name" value="Flavin_halogenase"/>
</dbReference>
<feature type="binding site" evidence="2">
    <location>
        <position position="343"/>
    </location>
    <ligand>
        <name>L-tryptophan</name>
        <dbReference type="ChEBI" id="CHEBI:57912"/>
    </ligand>
</feature>
<accession>A0AAD0WDW0</accession>
<dbReference type="AlphaFoldDB" id="A0AAD0WDW0"/>
<feature type="binding site" evidence="2">
    <location>
        <position position="334"/>
    </location>
    <ligand>
        <name>FAD</name>
        <dbReference type="ChEBI" id="CHEBI:57692"/>
    </ligand>
</feature>
<keyword evidence="2" id="KW-0547">Nucleotide-binding</keyword>
<dbReference type="PANTHER" id="PTHR43747:SF4">
    <property type="entry name" value="FLAVIN-DEPENDENT TRYPTOPHAN HALOGENASE"/>
    <property type="match status" value="1"/>
</dbReference>
<sequence length="506" mass="57520">MMIKRIAIVGGGTAGWLAANHLGHALVGSGIEITLIESPTIPTIGVGEGTVPSMRNSLKKFGISETDFINECDVTFKQSIKFVNWLDKSKHGSNFYHHLFDHPHVFGEQLTDAWLGQSSDSDYASFVSKQHACCEHNLAPKTIATPEYAGVNGYAYHFDAKKFAAFLGRHAQKQFAVKHRYAEIEEVITDQDGYITQLIDTDGNATAFDFIIDCSGFSAAFIGQKLGVGYIDKSDYLLTDTAITIQVPTNPEQEIPPYTIATAHQAGWIWDIALTQRRGVGLVYSSKYMTEEQALVKLHRYLGNQFTHLTPRKIPIKVGRREKMWHKNCVAIGLSQGFVEPLEATAILIADFSANLLSKRFPRCRADIALIADDYNRQVNYVWEQTFDFIKMHYCVSDRTDSGFWRENRNKTQISDKLKYNLARWQRFAPQREDFESKFDLFDLENYLYVLFGMKYLPTLNTGHSDNMAHEQLTQLKQQRVNQLLAELPTHRALLAKIKMFGMQKY</sequence>
<dbReference type="EMBL" id="CP032090">
    <property type="protein sequence ID" value="AXV66805.1"/>
    <property type="molecule type" value="Genomic_DNA"/>
</dbReference>
<dbReference type="PIRSF" id="PIRSF011396">
    <property type="entry name" value="Trp_halogenase"/>
    <property type="match status" value="1"/>
</dbReference>
<protein>
    <submittedName>
        <fullName evidence="3">Tryptophan 7-halogenase</fullName>
    </submittedName>
</protein>
<keyword evidence="2" id="KW-0274">FAD</keyword>
<name>A0AAD0WDW0_9GAMM</name>
<evidence type="ECO:0000256" key="1">
    <source>
        <dbReference type="PIRSR" id="PIRSR011396-1"/>
    </source>
</evidence>
<evidence type="ECO:0000256" key="2">
    <source>
        <dbReference type="PIRSR" id="PIRSR011396-2"/>
    </source>
</evidence>
<organism evidence="3 4">
    <name type="scientific">Pseudoalteromonas lipolytica</name>
    <dbReference type="NCBI Taxonomy" id="570156"/>
    <lineage>
        <taxon>Bacteria</taxon>
        <taxon>Pseudomonadati</taxon>
        <taxon>Pseudomonadota</taxon>
        <taxon>Gammaproteobacteria</taxon>
        <taxon>Alteromonadales</taxon>
        <taxon>Pseudoalteromonadaceae</taxon>
        <taxon>Pseudoalteromonas</taxon>
    </lineage>
</organism>
<proteinExistence type="predicted"/>
<feature type="binding site" evidence="2">
    <location>
        <position position="77"/>
    </location>
    <ligand>
        <name>7-chloro-L-tryptophan</name>
        <dbReference type="ChEBI" id="CHEBI:58713"/>
    </ligand>
</feature>
<reference evidence="3 4" key="1">
    <citation type="submission" date="2018-08" db="EMBL/GenBank/DDBJ databases">
        <title>Draft genome sequence of Pseudoalteromonas donghaensis HJ51.</title>
        <authorList>
            <person name="Oh J."/>
            <person name="Roh D."/>
        </authorList>
    </citation>
    <scope>NUCLEOTIDE SEQUENCE [LARGE SCALE GENOMIC DNA]</scope>
    <source>
        <strain evidence="3 4">HJ51</strain>
    </source>
</reference>
<dbReference type="InterPro" id="IPR050816">
    <property type="entry name" value="Flavin-dep_Halogenase_NPB"/>
</dbReference>
<evidence type="ECO:0000313" key="4">
    <source>
        <dbReference type="Proteomes" id="UP000264605"/>
    </source>
</evidence>
<dbReference type="SUPFAM" id="SSF51905">
    <property type="entry name" value="FAD/NAD(P)-binding domain"/>
    <property type="match status" value="1"/>
</dbReference>